<dbReference type="AlphaFoldDB" id="A0A2I0U2W1"/>
<reference evidence="3" key="1">
    <citation type="submission" date="2017-11" db="EMBL/GenBank/DDBJ databases">
        <authorList>
            <person name="Lima N.C."/>
            <person name="Parody-Merino A.M."/>
            <person name="Battley P.F."/>
            <person name="Fidler A.E."/>
            <person name="Prosdocimi F."/>
        </authorList>
    </citation>
    <scope>NUCLEOTIDE SEQUENCE [LARGE SCALE GENOMIC DNA]</scope>
</reference>
<protein>
    <submittedName>
        <fullName evidence="2">Uncharacterized protein</fullName>
    </submittedName>
</protein>
<name>A0A2I0U2W1_LIMLA</name>
<reference evidence="3" key="2">
    <citation type="submission" date="2017-12" db="EMBL/GenBank/DDBJ databases">
        <title>Genome sequence of the Bar-tailed Godwit (Limosa lapponica baueri).</title>
        <authorList>
            <person name="Lima N.C.B."/>
            <person name="Parody-Merino A.M."/>
            <person name="Battley P.F."/>
            <person name="Fidler A.E."/>
            <person name="Prosdocimi F."/>
        </authorList>
    </citation>
    <scope>NUCLEOTIDE SEQUENCE [LARGE SCALE GENOMIC DNA]</scope>
</reference>
<proteinExistence type="predicted"/>
<evidence type="ECO:0000313" key="3">
    <source>
        <dbReference type="Proteomes" id="UP000233556"/>
    </source>
</evidence>
<feature type="region of interest" description="Disordered" evidence="1">
    <location>
        <begin position="90"/>
        <end position="110"/>
    </location>
</feature>
<evidence type="ECO:0000256" key="1">
    <source>
        <dbReference type="SAM" id="MobiDB-lite"/>
    </source>
</evidence>
<sequence>MAAVGFAPPDSLDWDCHRHGLVVVVGQTPAEAWLLKSRSQVLRCSEEEHLQEGAYRVLLLWYPIAVKMIIALYAAAPIEDQQWRVHKVDADGTKAEDKVPEERLMRSECS</sequence>
<accession>A0A2I0U2W1</accession>
<dbReference type="EMBL" id="KZ506279">
    <property type="protein sequence ID" value="PKU40406.1"/>
    <property type="molecule type" value="Genomic_DNA"/>
</dbReference>
<evidence type="ECO:0000313" key="2">
    <source>
        <dbReference type="EMBL" id="PKU40406.1"/>
    </source>
</evidence>
<gene>
    <name evidence="2" type="ORF">llap_9288</name>
</gene>
<organism evidence="2 3">
    <name type="scientific">Limosa lapponica baueri</name>
    <dbReference type="NCBI Taxonomy" id="1758121"/>
    <lineage>
        <taxon>Eukaryota</taxon>
        <taxon>Metazoa</taxon>
        <taxon>Chordata</taxon>
        <taxon>Craniata</taxon>
        <taxon>Vertebrata</taxon>
        <taxon>Euteleostomi</taxon>
        <taxon>Archelosauria</taxon>
        <taxon>Archosauria</taxon>
        <taxon>Dinosauria</taxon>
        <taxon>Saurischia</taxon>
        <taxon>Theropoda</taxon>
        <taxon>Coelurosauria</taxon>
        <taxon>Aves</taxon>
        <taxon>Neognathae</taxon>
        <taxon>Neoaves</taxon>
        <taxon>Charadriiformes</taxon>
        <taxon>Scolopacidae</taxon>
        <taxon>Limosa</taxon>
    </lineage>
</organism>
<keyword evidence="3" id="KW-1185">Reference proteome</keyword>
<dbReference type="Proteomes" id="UP000233556">
    <property type="component" value="Unassembled WGS sequence"/>
</dbReference>